<comment type="caution">
    <text evidence="1">The sequence shown here is derived from an EMBL/GenBank/DDBJ whole genome shotgun (WGS) entry which is preliminary data.</text>
</comment>
<protein>
    <submittedName>
        <fullName evidence="1">Uncharacterized protein</fullName>
    </submittedName>
</protein>
<evidence type="ECO:0000313" key="1">
    <source>
        <dbReference type="EMBL" id="KAI0060188.1"/>
    </source>
</evidence>
<reference evidence="1" key="1">
    <citation type="submission" date="2021-03" db="EMBL/GenBank/DDBJ databases">
        <authorList>
            <consortium name="DOE Joint Genome Institute"/>
            <person name="Ahrendt S."/>
            <person name="Looney B.P."/>
            <person name="Miyauchi S."/>
            <person name="Morin E."/>
            <person name="Drula E."/>
            <person name="Courty P.E."/>
            <person name="Chicoki N."/>
            <person name="Fauchery L."/>
            <person name="Kohler A."/>
            <person name="Kuo A."/>
            <person name="Labutti K."/>
            <person name="Pangilinan J."/>
            <person name="Lipzen A."/>
            <person name="Riley R."/>
            <person name="Andreopoulos W."/>
            <person name="He G."/>
            <person name="Johnson J."/>
            <person name="Barry K.W."/>
            <person name="Grigoriev I.V."/>
            <person name="Nagy L."/>
            <person name="Hibbett D."/>
            <person name="Henrissat B."/>
            <person name="Matheny P.B."/>
            <person name="Labbe J."/>
            <person name="Martin F."/>
        </authorList>
    </citation>
    <scope>NUCLEOTIDE SEQUENCE</scope>
    <source>
        <strain evidence="1">HHB10654</strain>
    </source>
</reference>
<gene>
    <name evidence="1" type="ORF">BV25DRAFT_991099</name>
</gene>
<accession>A0ACB8SWF9</accession>
<organism evidence="1 2">
    <name type="scientific">Artomyces pyxidatus</name>
    <dbReference type="NCBI Taxonomy" id="48021"/>
    <lineage>
        <taxon>Eukaryota</taxon>
        <taxon>Fungi</taxon>
        <taxon>Dikarya</taxon>
        <taxon>Basidiomycota</taxon>
        <taxon>Agaricomycotina</taxon>
        <taxon>Agaricomycetes</taxon>
        <taxon>Russulales</taxon>
        <taxon>Auriscalpiaceae</taxon>
        <taxon>Artomyces</taxon>
    </lineage>
</organism>
<dbReference type="Proteomes" id="UP000814140">
    <property type="component" value="Unassembled WGS sequence"/>
</dbReference>
<proteinExistence type="predicted"/>
<reference evidence="1" key="2">
    <citation type="journal article" date="2022" name="New Phytol.">
        <title>Evolutionary transition to the ectomycorrhizal habit in the genomes of a hyperdiverse lineage of mushroom-forming fungi.</title>
        <authorList>
            <person name="Looney B."/>
            <person name="Miyauchi S."/>
            <person name="Morin E."/>
            <person name="Drula E."/>
            <person name="Courty P.E."/>
            <person name="Kohler A."/>
            <person name="Kuo A."/>
            <person name="LaButti K."/>
            <person name="Pangilinan J."/>
            <person name="Lipzen A."/>
            <person name="Riley R."/>
            <person name="Andreopoulos W."/>
            <person name="He G."/>
            <person name="Johnson J."/>
            <person name="Nolan M."/>
            <person name="Tritt A."/>
            <person name="Barry K.W."/>
            <person name="Grigoriev I.V."/>
            <person name="Nagy L.G."/>
            <person name="Hibbett D."/>
            <person name="Henrissat B."/>
            <person name="Matheny P.B."/>
            <person name="Labbe J."/>
            <person name="Martin F.M."/>
        </authorList>
    </citation>
    <scope>NUCLEOTIDE SEQUENCE</scope>
    <source>
        <strain evidence="1">HHB10654</strain>
    </source>
</reference>
<dbReference type="EMBL" id="MU277221">
    <property type="protein sequence ID" value="KAI0060188.1"/>
    <property type="molecule type" value="Genomic_DNA"/>
</dbReference>
<evidence type="ECO:0000313" key="2">
    <source>
        <dbReference type="Proteomes" id="UP000814140"/>
    </source>
</evidence>
<name>A0ACB8SWF9_9AGAM</name>
<keyword evidence="2" id="KW-1185">Reference proteome</keyword>
<sequence>MCNPIWRRSCCRTSIWEGTSKRRSYRLSVSRPQADPSQEEQARTAKSKGTWLLENIAYIAIGAAQSLIGLIMLAEGAVTVSVAYPQSTWSKTVFELLCREKGAAIPIHISPVFVAGVSSMFLGATIRRLCFRELGKLFTYELAIRDKHKLVTSGPYSIVRHPSYTGVALVHGGMTACFLAKGMWLTESRFMQTVIGWIAATIWASVLAFVTFVILRARQEDAMLHKEFGKEWEAYSKRVPCRYIPRLV</sequence>